<proteinExistence type="inferred from homology"/>
<comment type="catalytic activity">
    <reaction evidence="17 19">
        <text>alpha-ribazole + adenosylcob(III)inamide-GDP = adenosylcob(III)alamin + GMP + H(+)</text>
        <dbReference type="Rhea" id="RHEA:16049"/>
        <dbReference type="ChEBI" id="CHEBI:10329"/>
        <dbReference type="ChEBI" id="CHEBI:15378"/>
        <dbReference type="ChEBI" id="CHEBI:18408"/>
        <dbReference type="ChEBI" id="CHEBI:58115"/>
        <dbReference type="ChEBI" id="CHEBI:60487"/>
        <dbReference type="EC" id="2.7.8.26"/>
    </reaction>
</comment>
<protein>
    <recommendedName>
        <fullName evidence="6 19">Adenosylcobinamide-GDP ribazoletransferase</fullName>
        <ecNumber evidence="5 19">2.7.8.26</ecNumber>
    </recommendedName>
    <alternativeName>
        <fullName evidence="16 19">Cobalamin synthase</fullName>
    </alternativeName>
    <alternativeName>
        <fullName evidence="15 19">Cobalamin-5'-phosphate synthase</fullName>
    </alternativeName>
</protein>
<dbReference type="RefSeq" id="WP_156192061.1">
    <property type="nucleotide sequence ID" value="NZ_CP046452.1"/>
</dbReference>
<evidence type="ECO:0000256" key="3">
    <source>
        <dbReference type="ARBA" id="ARBA00004663"/>
    </source>
</evidence>
<evidence type="ECO:0000256" key="7">
    <source>
        <dbReference type="ARBA" id="ARBA00022475"/>
    </source>
</evidence>
<evidence type="ECO:0000256" key="18">
    <source>
        <dbReference type="ARBA" id="ARBA00049504"/>
    </source>
</evidence>
<evidence type="ECO:0000256" key="9">
    <source>
        <dbReference type="ARBA" id="ARBA00022679"/>
    </source>
</evidence>
<dbReference type="PANTHER" id="PTHR34148">
    <property type="entry name" value="ADENOSYLCOBINAMIDE-GDP RIBAZOLETRANSFERASE"/>
    <property type="match status" value="1"/>
</dbReference>
<evidence type="ECO:0000256" key="5">
    <source>
        <dbReference type="ARBA" id="ARBA00013200"/>
    </source>
</evidence>
<feature type="transmembrane region" description="Helical" evidence="19">
    <location>
        <begin position="146"/>
        <end position="166"/>
    </location>
</feature>
<dbReference type="GO" id="GO:0051073">
    <property type="term" value="F:adenosylcobinamide-GDP ribazoletransferase activity"/>
    <property type="evidence" value="ECO:0007669"/>
    <property type="project" value="UniProtKB-UniRule"/>
</dbReference>
<evidence type="ECO:0000256" key="19">
    <source>
        <dbReference type="HAMAP-Rule" id="MF_00719"/>
    </source>
</evidence>
<dbReference type="GO" id="GO:0009236">
    <property type="term" value="P:cobalamin biosynthetic process"/>
    <property type="evidence" value="ECO:0007669"/>
    <property type="project" value="UniProtKB-UniRule"/>
</dbReference>
<comment type="cofactor">
    <cofactor evidence="1 19">
        <name>Mg(2+)</name>
        <dbReference type="ChEBI" id="CHEBI:18420"/>
    </cofactor>
</comment>
<keyword evidence="8 19" id="KW-0169">Cobalamin biosynthesis</keyword>
<feature type="transmembrane region" description="Helical" evidence="19">
    <location>
        <begin position="178"/>
        <end position="202"/>
    </location>
</feature>
<evidence type="ECO:0000256" key="13">
    <source>
        <dbReference type="ARBA" id="ARBA00023136"/>
    </source>
</evidence>
<keyword evidence="9 19" id="KW-0808">Transferase</keyword>
<name>A0A6B8V9A5_9CORY</name>
<evidence type="ECO:0000256" key="11">
    <source>
        <dbReference type="ARBA" id="ARBA00022842"/>
    </source>
</evidence>
<dbReference type="EC" id="2.7.8.26" evidence="5 19"/>
<dbReference type="KEGG" id="ckw:CKALI_04015"/>
<evidence type="ECO:0000256" key="10">
    <source>
        <dbReference type="ARBA" id="ARBA00022692"/>
    </source>
</evidence>
<keyword evidence="7 19" id="KW-1003">Cell membrane</keyword>
<organism evidence="20 21">
    <name type="scientific">Corynebacterium kalinowskii</name>
    <dbReference type="NCBI Taxonomy" id="2675216"/>
    <lineage>
        <taxon>Bacteria</taxon>
        <taxon>Bacillati</taxon>
        <taxon>Actinomycetota</taxon>
        <taxon>Actinomycetes</taxon>
        <taxon>Mycobacteriales</taxon>
        <taxon>Corynebacteriaceae</taxon>
        <taxon>Corynebacterium</taxon>
    </lineage>
</organism>
<keyword evidence="11 19" id="KW-0460">Magnesium</keyword>
<feature type="transmembrane region" description="Helical" evidence="19">
    <location>
        <begin position="239"/>
        <end position="260"/>
    </location>
</feature>
<reference evidence="21" key="1">
    <citation type="submission" date="2019-11" db="EMBL/GenBank/DDBJ databases">
        <title>Complete genome sequence of Corynebacterium kalinowskii 1959, a novel Corynebacterium species isolated from soil of a small paddock in Vilsendorf, Germany.</title>
        <authorList>
            <person name="Schaffert L."/>
            <person name="Ruwe M."/>
            <person name="Milse J."/>
            <person name="Hanuschka K."/>
            <person name="Ortseifen V."/>
            <person name="Droste J."/>
            <person name="Brandt D."/>
            <person name="Schlueter L."/>
            <person name="Kutter Y."/>
            <person name="Vinke S."/>
            <person name="Viehoefer P."/>
            <person name="Jacob L."/>
            <person name="Luebke N.-C."/>
            <person name="Schulte-Berndt E."/>
            <person name="Hain C."/>
            <person name="Linder M."/>
            <person name="Schmidt P."/>
            <person name="Wollenschlaeger L."/>
            <person name="Luttermann T."/>
            <person name="Thieme E."/>
            <person name="Hassa J."/>
            <person name="Haak M."/>
            <person name="Wittchen M."/>
            <person name="Mentz A."/>
            <person name="Persicke M."/>
            <person name="Busche T."/>
            <person name="Ruckert C."/>
        </authorList>
    </citation>
    <scope>NUCLEOTIDE SEQUENCE [LARGE SCALE GENOMIC DNA]</scope>
    <source>
        <strain evidence="21">1959</strain>
    </source>
</reference>
<evidence type="ECO:0000256" key="16">
    <source>
        <dbReference type="ARBA" id="ARBA00032853"/>
    </source>
</evidence>
<evidence type="ECO:0000256" key="4">
    <source>
        <dbReference type="ARBA" id="ARBA00010561"/>
    </source>
</evidence>
<evidence type="ECO:0000256" key="2">
    <source>
        <dbReference type="ARBA" id="ARBA00004651"/>
    </source>
</evidence>
<dbReference type="AlphaFoldDB" id="A0A6B8V9A5"/>
<comment type="catalytic activity">
    <reaction evidence="18 19">
        <text>alpha-ribazole 5'-phosphate + adenosylcob(III)inamide-GDP = adenosylcob(III)alamin 5'-phosphate + GMP + H(+)</text>
        <dbReference type="Rhea" id="RHEA:23560"/>
        <dbReference type="ChEBI" id="CHEBI:15378"/>
        <dbReference type="ChEBI" id="CHEBI:57918"/>
        <dbReference type="ChEBI" id="CHEBI:58115"/>
        <dbReference type="ChEBI" id="CHEBI:60487"/>
        <dbReference type="ChEBI" id="CHEBI:60493"/>
        <dbReference type="EC" id="2.7.8.26"/>
    </reaction>
</comment>
<gene>
    <name evidence="19" type="primary">cobS</name>
    <name evidence="20" type="ORF">CKALI_04015</name>
</gene>
<evidence type="ECO:0000313" key="21">
    <source>
        <dbReference type="Proteomes" id="UP000427071"/>
    </source>
</evidence>
<comment type="subcellular location">
    <subcellularLocation>
        <location evidence="2 19">Cell membrane</location>
        <topology evidence="2 19">Multi-pass membrane protein</topology>
    </subcellularLocation>
</comment>
<evidence type="ECO:0000256" key="8">
    <source>
        <dbReference type="ARBA" id="ARBA00022573"/>
    </source>
</evidence>
<evidence type="ECO:0000256" key="1">
    <source>
        <dbReference type="ARBA" id="ARBA00001946"/>
    </source>
</evidence>
<dbReference type="GO" id="GO:0005886">
    <property type="term" value="C:plasma membrane"/>
    <property type="evidence" value="ECO:0007669"/>
    <property type="project" value="UniProtKB-SubCell"/>
</dbReference>
<feature type="transmembrane region" description="Helical" evidence="19">
    <location>
        <begin position="208"/>
        <end position="227"/>
    </location>
</feature>
<feature type="transmembrane region" description="Helical" evidence="19">
    <location>
        <begin position="69"/>
        <end position="86"/>
    </location>
</feature>
<feature type="transmembrane region" description="Helical" evidence="19">
    <location>
        <begin position="119"/>
        <end position="140"/>
    </location>
</feature>
<dbReference type="InterPro" id="IPR003805">
    <property type="entry name" value="CobS"/>
</dbReference>
<comment type="function">
    <text evidence="14 19">Joins adenosylcobinamide-GDP and alpha-ribazole to generate adenosylcobalamin (Ado-cobalamin). Also synthesizes adenosylcobalamin 5'-phosphate from adenosylcobinamide-GDP and alpha-ribazole 5'-phosphate.</text>
</comment>
<keyword evidence="12 19" id="KW-1133">Transmembrane helix</keyword>
<evidence type="ECO:0000256" key="12">
    <source>
        <dbReference type="ARBA" id="ARBA00022989"/>
    </source>
</evidence>
<evidence type="ECO:0000313" key="20">
    <source>
        <dbReference type="EMBL" id="QGU01682.1"/>
    </source>
</evidence>
<dbReference type="Proteomes" id="UP000427071">
    <property type="component" value="Chromosome"/>
</dbReference>
<dbReference type="PANTHER" id="PTHR34148:SF1">
    <property type="entry name" value="ADENOSYLCOBINAMIDE-GDP RIBAZOLETRANSFERASE"/>
    <property type="match status" value="1"/>
</dbReference>
<sequence length="262" mass="26659">MSGKAGTSGDGSHGPALIEGVTTALSWLTVLPFRGANSFDRITGARAMAALPVAGLALGALSAPLALLPTHPFVIAVLAVVVWELGSRMMHIDGLADVGDALGSYAPAERAQEILGDRYTGALGMGAVLLTLLAQVAGIMASLPTLGWVALVFLPLLGRACALIGCHTSFQPFSPSGFGSLIIGTVKTWWILTWLLVISGLAFVASDFTFAVLLAAAVAASASVVFAKHCNKRFAGLNGDTTGALIEVSIAVAAIVLAVVPV</sequence>
<evidence type="ECO:0000256" key="6">
    <source>
        <dbReference type="ARBA" id="ARBA00015850"/>
    </source>
</evidence>
<comment type="similarity">
    <text evidence="4 19">Belongs to the CobS family.</text>
</comment>
<dbReference type="GO" id="GO:0008818">
    <property type="term" value="F:cobalamin 5'-phosphate synthase activity"/>
    <property type="evidence" value="ECO:0007669"/>
    <property type="project" value="UniProtKB-UniRule"/>
</dbReference>
<keyword evidence="21" id="KW-1185">Reference proteome</keyword>
<dbReference type="EMBL" id="CP046452">
    <property type="protein sequence ID" value="QGU01682.1"/>
    <property type="molecule type" value="Genomic_DNA"/>
</dbReference>
<evidence type="ECO:0000256" key="14">
    <source>
        <dbReference type="ARBA" id="ARBA00025228"/>
    </source>
</evidence>
<keyword evidence="10 19" id="KW-0812">Transmembrane</keyword>
<dbReference type="UniPathway" id="UPA00148">
    <property type="reaction ID" value="UER00238"/>
</dbReference>
<dbReference type="Pfam" id="PF02654">
    <property type="entry name" value="CobS"/>
    <property type="match status" value="1"/>
</dbReference>
<dbReference type="HAMAP" id="MF_00719">
    <property type="entry name" value="CobS"/>
    <property type="match status" value="1"/>
</dbReference>
<evidence type="ECO:0000256" key="17">
    <source>
        <dbReference type="ARBA" id="ARBA00048623"/>
    </source>
</evidence>
<keyword evidence="13 19" id="KW-0472">Membrane</keyword>
<accession>A0A6B8V9A5</accession>
<evidence type="ECO:0000256" key="15">
    <source>
        <dbReference type="ARBA" id="ARBA00032605"/>
    </source>
</evidence>
<comment type="pathway">
    <text evidence="3 19">Cofactor biosynthesis; adenosylcobalamin biosynthesis; adenosylcobalamin from cob(II)yrinate a,c-diamide: step 7/7.</text>
</comment>